<organism evidence="1">
    <name type="scientific">marine metagenome</name>
    <dbReference type="NCBI Taxonomy" id="408172"/>
    <lineage>
        <taxon>unclassified sequences</taxon>
        <taxon>metagenomes</taxon>
        <taxon>ecological metagenomes</taxon>
    </lineage>
</organism>
<sequence length="234" mass="27342">MMHVYLLPLGDNRYDLYCEMKEPTNLVDTDASRSVFARWRRDFVEMVRAAEPDQPEAEIVDPSVSLTGFSRWIRNLRSHLVRWIAASIAEQRLLWNLRRQTEVMLVYPKDLETQTALETMRGLLQHDASRHRRWLVIDVLALMTAVLFSIIPGPNVIAYYFSFRVIGHYLSIRGARHGLVNIKWLLETSEPLVNLRHALKIDLNHRREVIREIAVQLGLKRLPAFFERTAIRSS</sequence>
<gene>
    <name evidence="1" type="ORF">METZ01_LOCUS59929</name>
</gene>
<dbReference type="PANTHER" id="PTHR28062">
    <property type="entry name" value="K+-H+ EXCHANGE-LIKE PROTEIN"/>
    <property type="match status" value="1"/>
</dbReference>
<accession>A0A381SSQ5</accession>
<dbReference type="AlphaFoldDB" id="A0A381SSQ5"/>
<reference evidence="1" key="1">
    <citation type="submission" date="2018-05" db="EMBL/GenBank/DDBJ databases">
        <authorList>
            <person name="Lanie J.A."/>
            <person name="Ng W.-L."/>
            <person name="Kazmierczak K.M."/>
            <person name="Andrzejewski T.M."/>
            <person name="Davidsen T.M."/>
            <person name="Wayne K.J."/>
            <person name="Tettelin H."/>
            <person name="Glass J.I."/>
            <person name="Rusch D."/>
            <person name="Podicherti R."/>
            <person name="Tsui H.-C.T."/>
            <person name="Winkler M.E."/>
        </authorList>
    </citation>
    <scope>NUCLEOTIDE SEQUENCE</scope>
</reference>
<dbReference type="GO" id="GO:1902600">
    <property type="term" value="P:proton transmembrane transport"/>
    <property type="evidence" value="ECO:0007669"/>
    <property type="project" value="TreeGrafter"/>
</dbReference>
<evidence type="ECO:0000313" key="1">
    <source>
        <dbReference type="EMBL" id="SVA07075.1"/>
    </source>
</evidence>
<dbReference type="InterPro" id="IPR018786">
    <property type="entry name" value="Mit_KHE1"/>
</dbReference>
<name>A0A381SSQ5_9ZZZZ</name>
<dbReference type="GO" id="GO:0006813">
    <property type="term" value="P:potassium ion transport"/>
    <property type="evidence" value="ECO:0007669"/>
    <property type="project" value="TreeGrafter"/>
</dbReference>
<dbReference type="Pfam" id="PF10173">
    <property type="entry name" value="Mit_KHE1"/>
    <property type="match status" value="1"/>
</dbReference>
<dbReference type="PANTHER" id="PTHR28062:SF1">
    <property type="entry name" value="TRANSMEMBRANE PROTEIN"/>
    <property type="match status" value="1"/>
</dbReference>
<dbReference type="GO" id="GO:0005743">
    <property type="term" value="C:mitochondrial inner membrane"/>
    <property type="evidence" value="ECO:0007669"/>
    <property type="project" value="TreeGrafter"/>
</dbReference>
<protein>
    <submittedName>
        <fullName evidence="1">Uncharacterized protein</fullName>
    </submittedName>
</protein>
<dbReference type="EMBL" id="UINC01003523">
    <property type="protein sequence ID" value="SVA07075.1"/>
    <property type="molecule type" value="Genomic_DNA"/>
</dbReference>
<proteinExistence type="predicted"/>